<protein>
    <recommendedName>
        <fullName evidence="4">Secreted protein</fullName>
    </recommendedName>
</protein>
<keyword evidence="1" id="KW-0732">Signal</keyword>
<dbReference type="PROSITE" id="PS51257">
    <property type="entry name" value="PROKAR_LIPOPROTEIN"/>
    <property type="match status" value="1"/>
</dbReference>
<dbReference type="EMBL" id="JAULSU010000001">
    <property type="protein sequence ID" value="KAK0631733.1"/>
    <property type="molecule type" value="Genomic_DNA"/>
</dbReference>
<evidence type="ECO:0000313" key="3">
    <source>
        <dbReference type="Proteomes" id="UP001175000"/>
    </source>
</evidence>
<evidence type="ECO:0000313" key="2">
    <source>
        <dbReference type="EMBL" id="KAK0631733.1"/>
    </source>
</evidence>
<organism evidence="2 3">
    <name type="scientific">Immersiella caudata</name>
    <dbReference type="NCBI Taxonomy" id="314043"/>
    <lineage>
        <taxon>Eukaryota</taxon>
        <taxon>Fungi</taxon>
        <taxon>Dikarya</taxon>
        <taxon>Ascomycota</taxon>
        <taxon>Pezizomycotina</taxon>
        <taxon>Sordariomycetes</taxon>
        <taxon>Sordariomycetidae</taxon>
        <taxon>Sordariales</taxon>
        <taxon>Lasiosphaeriaceae</taxon>
        <taxon>Immersiella</taxon>
    </lineage>
</organism>
<name>A0AA40CBW8_9PEZI</name>
<accession>A0AA40CBW8</accession>
<gene>
    <name evidence="2" type="ORF">B0T14DRAFT_502266</name>
</gene>
<evidence type="ECO:0000256" key="1">
    <source>
        <dbReference type="SAM" id="SignalP"/>
    </source>
</evidence>
<evidence type="ECO:0008006" key="4">
    <source>
        <dbReference type="Google" id="ProtNLM"/>
    </source>
</evidence>
<feature type="chain" id="PRO_5041403091" description="Secreted protein" evidence="1">
    <location>
        <begin position="19"/>
        <end position="79"/>
    </location>
</feature>
<reference evidence="2" key="1">
    <citation type="submission" date="2023-06" db="EMBL/GenBank/DDBJ databases">
        <title>Genome-scale phylogeny and comparative genomics of the fungal order Sordariales.</title>
        <authorList>
            <consortium name="Lawrence Berkeley National Laboratory"/>
            <person name="Hensen N."/>
            <person name="Bonometti L."/>
            <person name="Westerberg I."/>
            <person name="Brannstrom I.O."/>
            <person name="Guillou S."/>
            <person name="Cros-Aarteil S."/>
            <person name="Calhoun S."/>
            <person name="Haridas S."/>
            <person name="Kuo A."/>
            <person name="Mondo S."/>
            <person name="Pangilinan J."/>
            <person name="Riley R."/>
            <person name="Labutti K."/>
            <person name="Andreopoulos B."/>
            <person name="Lipzen A."/>
            <person name="Chen C."/>
            <person name="Yanf M."/>
            <person name="Daum C."/>
            <person name="Ng V."/>
            <person name="Clum A."/>
            <person name="Steindorff A."/>
            <person name="Ohm R."/>
            <person name="Martin F."/>
            <person name="Silar P."/>
            <person name="Natvig D."/>
            <person name="Lalanne C."/>
            <person name="Gautier V."/>
            <person name="Ament-Velasquez S.L."/>
            <person name="Kruys A."/>
            <person name="Hutchinson M.I."/>
            <person name="Powell A.J."/>
            <person name="Barry K."/>
            <person name="Miller A.N."/>
            <person name="Grigoriev I.V."/>
            <person name="Debuchy R."/>
            <person name="Gladieux P."/>
            <person name="Thoren M.H."/>
            <person name="Johannesson H."/>
        </authorList>
    </citation>
    <scope>NUCLEOTIDE SEQUENCE</scope>
    <source>
        <strain evidence="2">CBS 606.72</strain>
    </source>
</reference>
<proteinExistence type="predicted"/>
<comment type="caution">
    <text evidence="2">The sequence shown here is derived from an EMBL/GenBank/DDBJ whole genome shotgun (WGS) entry which is preliminary data.</text>
</comment>
<dbReference type="Proteomes" id="UP001175000">
    <property type="component" value="Unassembled WGS sequence"/>
</dbReference>
<dbReference type="AlphaFoldDB" id="A0AA40CBW8"/>
<sequence length="79" mass="8375">MKLRHWAVVVVFAGRAGSLCNIVSVGCNLSRLCGWPGVGGFDATFSGHENWSVAASSSSTSHCARTVLSTIHSREKGLR</sequence>
<feature type="signal peptide" evidence="1">
    <location>
        <begin position="1"/>
        <end position="18"/>
    </location>
</feature>
<keyword evidence="3" id="KW-1185">Reference proteome</keyword>